<reference evidence="1" key="1">
    <citation type="submission" date="2020-05" db="EMBL/GenBank/DDBJ databases">
        <title>Large-scale comparative analyses of tick genomes elucidate their genetic diversity and vector capacities.</title>
        <authorList>
            <person name="Jia N."/>
            <person name="Wang J."/>
            <person name="Shi W."/>
            <person name="Du L."/>
            <person name="Sun Y."/>
            <person name="Zhan W."/>
            <person name="Jiang J."/>
            <person name="Wang Q."/>
            <person name="Zhang B."/>
            <person name="Ji P."/>
            <person name="Sakyi L.B."/>
            <person name="Cui X."/>
            <person name="Yuan T."/>
            <person name="Jiang B."/>
            <person name="Yang W."/>
            <person name="Lam T.T.-Y."/>
            <person name="Chang Q."/>
            <person name="Ding S."/>
            <person name="Wang X."/>
            <person name="Zhu J."/>
            <person name="Ruan X."/>
            <person name="Zhao L."/>
            <person name="Wei J."/>
            <person name="Que T."/>
            <person name="Du C."/>
            <person name="Cheng J."/>
            <person name="Dai P."/>
            <person name="Han X."/>
            <person name="Huang E."/>
            <person name="Gao Y."/>
            <person name="Liu J."/>
            <person name="Shao H."/>
            <person name="Ye R."/>
            <person name="Li L."/>
            <person name="Wei W."/>
            <person name="Wang X."/>
            <person name="Wang C."/>
            <person name="Yang T."/>
            <person name="Huo Q."/>
            <person name="Li W."/>
            <person name="Guo W."/>
            <person name="Chen H."/>
            <person name="Zhou L."/>
            <person name="Ni X."/>
            <person name="Tian J."/>
            <person name="Zhou Y."/>
            <person name="Sheng Y."/>
            <person name="Liu T."/>
            <person name="Pan Y."/>
            <person name="Xia L."/>
            <person name="Li J."/>
            <person name="Zhao F."/>
            <person name="Cao W."/>
        </authorList>
    </citation>
    <scope>NUCLEOTIDE SEQUENCE</scope>
    <source>
        <strain evidence="1">Dsil-2018</strain>
    </source>
</reference>
<name>A0ACB8E1Y9_DERSI</name>
<keyword evidence="2" id="KW-1185">Reference proteome</keyword>
<evidence type="ECO:0000313" key="1">
    <source>
        <dbReference type="EMBL" id="KAH7980692.1"/>
    </source>
</evidence>
<sequence length="339" mass="38193">MSTLSINSADSAEDNGQNVLEVTNEACGIRDVWAGNLEEELGTIRKLVQKYKYVAMDTEFPGVVARPIGKFPSFTAYQYQMLRYNVDLLKIIQLGITFFDENGNRPKPFCTWQFNFKFSLAKDMFAQDSIDLLINSGLQFSRHETDGIDVSDFAELFIPSGVALSDEVQWLTFHSGYDFGYLLKTLSGENLPADDKEFFELVKIYFPRIYDVKYLMKSCGSLRGGLQEVARQLQLERIGQQHQAGSDSLLTGAAFFKMRKVFFQDKIDDEKFNGFLYGLGTTYTTNDNKMYEVKAPPNGQAQILSGSPPTVVYMPDKSPGTSCPDSLRHPATTELARYS</sequence>
<organism evidence="1 2">
    <name type="scientific">Dermacentor silvarum</name>
    <name type="common">Tick</name>
    <dbReference type="NCBI Taxonomy" id="543639"/>
    <lineage>
        <taxon>Eukaryota</taxon>
        <taxon>Metazoa</taxon>
        <taxon>Ecdysozoa</taxon>
        <taxon>Arthropoda</taxon>
        <taxon>Chelicerata</taxon>
        <taxon>Arachnida</taxon>
        <taxon>Acari</taxon>
        <taxon>Parasitiformes</taxon>
        <taxon>Ixodida</taxon>
        <taxon>Ixodoidea</taxon>
        <taxon>Ixodidae</taxon>
        <taxon>Rhipicephalinae</taxon>
        <taxon>Dermacentor</taxon>
    </lineage>
</organism>
<dbReference type="EMBL" id="CM023470">
    <property type="protein sequence ID" value="KAH7980692.1"/>
    <property type="molecule type" value="Genomic_DNA"/>
</dbReference>
<evidence type="ECO:0000313" key="2">
    <source>
        <dbReference type="Proteomes" id="UP000821865"/>
    </source>
</evidence>
<protein>
    <submittedName>
        <fullName evidence="1">Uncharacterized protein</fullName>
    </submittedName>
</protein>
<accession>A0ACB8E1Y9</accession>
<comment type="caution">
    <text evidence="1">The sequence shown here is derived from an EMBL/GenBank/DDBJ whole genome shotgun (WGS) entry which is preliminary data.</text>
</comment>
<proteinExistence type="predicted"/>
<gene>
    <name evidence="1" type="ORF">HPB49_018292</name>
</gene>
<dbReference type="Proteomes" id="UP000821865">
    <property type="component" value="Chromosome 1"/>
</dbReference>